<comment type="subcellular location">
    <subcellularLocation>
        <location evidence="1 8">Cell membrane</location>
        <topology evidence="1 8">Multi-pass membrane protein</topology>
    </subcellularLocation>
</comment>
<dbReference type="Gene3D" id="1.10.3720.10">
    <property type="entry name" value="MetI-like"/>
    <property type="match status" value="1"/>
</dbReference>
<feature type="transmembrane region" description="Helical" evidence="8">
    <location>
        <begin position="123"/>
        <end position="141"/>
    </location>
</feature>
<dbReference type="PROSITE" id="PS50928">
    <property type="entry name" value="ABC_TM1"/>
    <property type="match status" value="1"/>
</dbReference>
<keyword evidence="4" id="KW-1003">Cell membrane</keyword>
<feature type="transmembrane region" description="Helical" evidence="8">
    <location>
        <begin position="275"/>
        <end position="296"/>
    </location>
</feature>
<comment type="caution">
    <text evidence="10">The sequence shown here is derived from an EMBL/GenBank/DDBJ whole genome shotgun (WGS) entry which is preliminary data.</text>
</comment>
<dbReference type="GO" id="GO:0055085">
    <property type="term" value="P:transmembrane transport"/>
    <property type="evidence" value="ECO:0007669"/>
    <property type="project" value="InterPro"/>
</dbReference>
<name>A0A512DU48_9PROT</name>
<evidence type="ECO:0000313" key="10">
    <source>
        <dbReference type="EMBL" id="GEO40001.1"/>
    </source>
</evidence>
<dbReference type="EMBL" id="BJYZ01000019">
    <property type="protein sequence ID" value="GEO40001.1"/>
    <property type="molecule type" value="Genomic_DNA"/>
</dbReference>
<dbReference type="Pfam" id="PF00528">
    <property type="entry name" value="BPD_transp_1"/>
    <property type="match status" value="1"/>
</dbReference>
<evidence type="ECO:0000256" key="2">
    <source>
        <dbReference type="ARBA" id="ARBA00007069"/>
    </source>
</evidence>
<feature type="transmembrane region" description="Helical" evidence="8">
    <location>
        <begin position="36"/>
        <end position="57"/>
    </location>
</feature>
<evidence type="ECO:0000259" key="9">
    <source>
        <dbReference type="PROSITE" id="PS50928"/>
    </source>
</evidence>
<proteinExistence type="inferred from homology"/>
<evidence type="ECO:0000256" key="6">
    <source>
        <dbReference type="ARBA" id="ARBA00022989"/>
    </source>
</evidence>
<dbReference type="GO" id="GO:0005886">
    <property type="term" value="C:plasma membrane"/>
    <property type="evidence" value="ECO:0007669"/>
    <property type="project" value="UniProtKB-SubCell"/>
</dbReference>
<feature type="domain" description="ABC transmembrane type-1" evidence="9">
    <location>
        <begin position="85"/>
        <end position="294"/>
    </location>
</feature>
<evidence type="ECO:0000313" key="11">
    <source>
        <dbReference type="Proteomes" id="UP000321523"/>
    </source>
</evidence>
<feature type="transmembrane region" description="Helical" evidence="8">
    <location>
        <begin position="218"/>
        <end position="246"/>
    </location>
</feature>
<dbReference type="SUPFAM" id="SSF161098">
    <property type="entry name" value="MetI-like"/>
    <property type="match status" value="1"/>
</dbReference>
<dbReference type="OrthoDB" id="7915284at2"/>
<evidence type="ECO:0000256" key="3">
    <source>
        <dbReference type="ARBA" id="ARBA00022448"/>
    </source>
</evidence>
<keyword evidence="6 8" id="KW-1133">Transmembrane helix</keyword>
<evidence type="ECO:0000256" key="7">
    <source>
        <dbReference type="ARBA" id="ARBA00023136"/>
    </source>
</evidence>
<dbReference type="PANTHER" id="PTHR42929:SF1">
    <property type="entry name" value="INNER MEMBRANE ABC TRANSPORTER PERMEASE PROTEIN YDCU-RELATED"/>
    <property type="match status" value="1"/>
</dbReference>
<gene>
    <name evidence="10" type="ORF">SAE02_41490</name>
</gene>
<feature type="transmembrane region" description="Helical" evidence="8">
    <location>
        <begin position="174"/>
        <end position="198"/>
    </location>
</feature>
<dbReference type="AlphaFoldDB" id="A0A512DU48"/>
<reference evidence="10 11" key="1">
    <citation type="submission" date="2019-07" db="EMBL/GenBank/DDBJ databases">
        <title>Whole genome shotgun sequence of Skermanella aerolata NBRC 106429.</title>
        <authorList>
            <person name="Hosoyama A."/>
            <person name="Uohara A."/>
            <person name="Ohji S."/>
            <person name="Ichikawa N."/>
        </authorList>
    </citation>
    <scope>NUCLEOTIDE SEQUENCE [LARGE SCALE GENOMIC DNA]</scope>
    <source>
        <strain evidence="10 11">NBRC 106429</strain>
    </source>
</reference>
<evidence type="ECO:0000256" key="5">
    <source>
        <dbReference type="ARBA" id="ARBA00022692"/>
    </source>
</evidence>
<dbReference type="InterPro" id="IPR000515">
    <property type="entry name" value="MetI-like"/>
</dbReference>
<evidence type="ECO:0000256" key="1">
    <source>
        <dbReference type="ARBA" id="ARBA00004651"/>
    </source>
</evidence>
<dbReference type="InterPro" id="IPR035906">
    <property type="entry name" value="MetI-like_sf"/>
</dbReference>
<sequence length="312" mass="34181">MTMQSRSDSPALPQRRPFAKRLLDGLKPSRLTVPTFLLAWSFLVIAPLVVIVLFSFLQVKAYRVVYTPSLDTWISLIDSGRWMAAVRTLRIGITMTIIEFVLAFPFALWLAKGCRSKTVKAMIITLLTIPFFLDAASRIIVWRSILGQTGAVNTALMSLGITDAPIDWLLYSEFAVHFGLLGTHFPTMVFPIFMSIALIDDDYIQASQDLGGGPAQTLFNIIIPMALPGIVAGIVFTLVPLMAAFVEPQLLGGGFVDLLGNSVNSALQQLKYPTAAALSTVVVALLGICLAVLVLVTRRRYDMASMFVAIRR</sequence>
<dbReference type="CDD" id="cd06261">
    <property type="entry name" value="TM_PBP2"/>
    <property type="match status" value="1"/>
</dbReference>
<dbReference type="RefSeq" id="WP_044433724.1">
    <property type="nucleotide sequence ID" value="NZ_BJYZ01000019.1"/>
</dbReference>
<evidence type="ECO:0000256" key="8">
    <source>
        <dbReference type="RuleBase" id="RU363032"/>
    </source>
</evidence>
<accession>A0A512DU48</accession>
<protein>
    <submittedName>
        <fullName evidence="10">ABC transporter permease</fullName>
    </submittedName>
</protein>
<keyword evidence="5 8" id="KW-0812">Transmembrane</keyword>
<feature type="transmembrane region" description="Helical" evidence="8">
    <location>
        <begin position="91"/>
        <end position="111"/>
    </location>
</feature>
<keyword evidence="7 8" id="KW-0472">Membrane</keyword>
<keyword evidence="11" id="KW-1185">Reference proteome</keyword>
<dbReference type="Proteomes" id="UP000321523">
    <property type="component" value="Unassembled WGS sequence"/>
</dbReference>
<evidence type="ECO:0000256" key="4">
    <source>
        <dbReference type="ARBA" id="ARBA00022475"/>
    </source>
</evidence>
<dbReference type="PANTHER" id="PTHR42929">
    <property type="entry name" value="INNER MEMBRANE ABC TRANSPORTER PERMEASE PROTEIN YDCU-RELATED-RELATED"/>
    <property type="match status" value="1"/>
</dbReference>
<comment type="similarity">
    <text evidence="2">Belongs to the binding-protein-dependent transport system permease family. CysTW subfamily.</text>
</comment>
<organism evidence="10 11">
    <name type="scientific">Skermanella aerolata</name>
    <dbReference type="NCBI Taxonomy" id="393310"/>
    <lineage>
        <taxon>Bacteria</taxon>
        <taxon>Pseudomonadati</taxon>
        <taxon>Pseudomonadota</taxon>
        <taxon>Alphaproteobacteria</taxon>
        <taxon>Rhodospirillales</taxon>
        <taxon>Azospirillaceae</taxon>
        <taxon>Skermanella</taxon>
    </lineage>
</organism>
<keyword evidence="3 8" id="KW-0813">Transport</keyword>